<dbReference type="SUPFAM" id="SSF160240">
    <property type="entry name" value="Cation efflux protein cytoplasmic domain-like"/>
    <property type="match status" value="1"/>
</dbReference>
<dbReference type="FunFam" id="1.20.1510.10:FF:000005">
    <property type="entry name" value="Putative Cation diffusion facilitator 1"/>
    <property type="match status" value="1"/>
</dbReference>
<keyword evidence="5 7" id="KW-0472">Membrane</keyword>
<dbReference type="InterPro" id="IPR058533">
    <property type="entry name" value="Cation_efflux_TM"/>
</dbReference>
<dbReference type="InterPro" id="IPR002524">
    <property type="entry name" value="Cation_efflux"/>
</dbReference>
<feature type="region of interest" description="Disordered" evidence="6">
    <location>
        <begin position="28"/>
        <end position="53"/>
    </location>
</feature>
<feature type="transmembrane region" description="Helical" evidence="7">
    <location>
        <begin position="124"/>
        <end position="145"/>
    </location>
</feature>
<dbReference type="Gene3D" id="3.30.70.1350">
    <property type="entry name" value="Cation efflux protein, cytoplasmic domain"/>
    <property type="match status" value="1"/>
</dbReference>
<feature type="transmembrane region" description="Helical" evidence="7">
    <location>
        <begin position="193"/>
        <end position="212"/>
    </location>
</feature>
<evidence type="ECO:0000313" key="10">
    <source>
        <dbReference type="EMBL" id="CDZ98613.1"/>
    </source>
</evidence>
<dbReference type="Pfam" id="PF16916">
    <property type="entry name" value="ZT_dimer"/>
    <property type="match status" value="1"/>
</dbReference>
<feature type="transmembrane region" description="Helical" evidence="7">
    <location>
        <begin position="232"/>
        <end position="254"/>
    </location>
</feature>
<evidence type="ECO:0000256" key="4">
    <source>
        <dbReference type="ARBA" id="ARBA00022989"/>
    </source>
</evidence>
<dbReference type="Pfam" id="PF01545">
    <property type="entry name" value="Cation_efflux"/>
    <property type="match status" value="1"/>
</dbReference>
<organism evidence="10">
    <name type="scientific">Phaffia rhodozyma</name>
    <name type="common">Yeast</name>
    <name type="synonym">Xanthophyllomyces dendrorhous</name>
    <dbReference type="NCBI Taxonomy" id="264483"/>
    <lineage>
        <taxon>Eukaryota</taxon>
        <taxon>Fungi</taxon>
        <taxon>Dikarya</taxon>
        <taxon>Basidiomycota</taxon>
        <taxon>Agaricomycotina</taxon>
        <taxon>Tremellomycetes</taxon>
        <taxon>Cystofilobasidiales</taxon>
        <taxon>Mrakiaceae</taxon>
        <taxon>Phaffia</taxon>
    </lineage>
</organism>
<accession>A0A0F7SLM5</accession>
<reference evidence="10" key="1">
    <citation type="submission" date="2014-08" db="EMBL/GenBank/DDBJ databases">
        <authorList>
            <person name="Sharma Rahul"/>
            <person name="Thines Marco"/>
        </authorList>
    </citation>
    <scope>NUCLEOTIDE SEQUENCE</scope>
</reference>
<dbReference type="NCBIfam" id="TIGR01297">
    <property type="entry name" value="CDF"/>
    <property type="match status" value="1"/>
</dbReference>
<protein>
    <submittedName>
        <fullName evidence="10">Mitochondrial Fe2 transporter MMT1 and related transporters (Cation diffusion facilitator superfamily)</fullName>
    </submittedName>
</protein>
<keyword evidence="2" id="KW-0813">Transport</keyword>
<comment type="subcellular location">
    <subcellularLocation>
        <location evidence="1">Membrane</location>
        <topology evidence="1">Multi-pass membrane protein</topology>
    </subcellularLocation>
</comment>
<dbReference type="InterPro" id="IPR027470">
    <property type="entry name" value="Cation_efflux_CTD"/>
</dbReference>
<dbReference type="InterPro" id="IPR036837">
    <property type="entry name" value="Cation_efflux_CTD_sf"/>
</dbReference>
<dbReference type="Gene3D" id="1.20.1510.10">
    <property type="entry name" value="Cation efflux protein transmembrane domain"/>
    <property type="match status" value="1"/>
</dbReference>
<feature type="domain" description="Cation efflux protein cytoplasmic" evidence="9">
    <location>
        <begin position="345"/>
        <end position="402"/>
    </location>
</feature>
<dbReference type="PANTHER" id="PTHR43840">
    <property type="entry name" value="MITOCHONDRIAL METAL TRANSPORTER 1-RELATED"/>
    <property type="match status" value="1"/>
</dbReference>
<dbReference type="InterPro" id="IPR027469">
    <property type="entry name" value="Cation_efflux_TMD_sf"/>
</dbReference>
<dbReference type="PANTHER" id="PTHR43840:SF12">
    <property type="entry name" value="CATION DIFFUSION FACILITATOR 1 (AFU_ORTHOLOGUE AFUA_1G14440)"/>
    <property type="match status" value="1"/>
</dbReference>
<dbReference type="SUPFAM" id="SSF161111">
    <property type="entry name" value="Cation efflux protein transmembrane domain-like"/>
    <property type="match status" value="1"/>
</dbReference>
<evidence type="ECO:0000256" key="3">
    <source>
        <dbReference type="ARBA" id="ARBA00022692"/>
    </source>
</evidence>
<feature type="transmembrane region" description="Helical" evidence="7">
    <location>
        <begin position="299"/>
        <end position="321"/>
    </location>
</feature>
<dbReference type="EMBL" id="LN483345">
    <property type="protein sequence ID" value="CDZ98613.1"/>
    <property type="molecule type" value="Genomic_DNA"/>
</dbReference>
<evidence type="ECO:0000259" key="8">
    <source>
        <dbReference type="Pfam" id="PF01545"/>
    </source>
</evidence>
<dbReference type="AlphaFoldDB" id="A0A0F7SLM5"/>
<dbReference type="GO" id="GO:0098771">
    <property type="term" value="P:inorganic ion homeostasis"/>
    <property type="evidence" value="ECO:0007669"/>
    <property type="project" value="UniProtKB-ARBA"/>
</dbReference>
<evidence type="ECO:0000256" key="7">
    <source>
        <dbReference type="SAM" id="Phobius"/>
    </source>
</evidence>
<keyword evidence="4 7" id="KW-1133">Transmembrane helix</keyword>
<evidence type="ECO:0000256" key="2">
    <source>
        <dbReference type="ARBA" id="ARBA00022448"/>
    </source>
</evidence>
<evidence type="ECO:0000259" key="9">
    <source>
        <dbReference type="Pfam" id="PF16916"/>
    </source>
</evidence>
<dbReference type="GO" id="GO:0030003">
    <property type="term" value="P:intracellular monoatomic cation homeostasis"/>
    <property type="evidence" value="ECO:0007669"/>
    <property type="project" value="UniProtKB-ARBA"/>
</dbReference>
<evidence type="ECO:0000256" key="1">
    <source>
        <dbReference type="ARBA" id="ARBA00004141"/>
    </source>
</evidence>
<feature type="domain" description="Cation efflux protein transmembrane" evidence="8">
    <location>
        <begin position="127"/>
        <end position="309"/>
    </location>
</feature>
<dbReference type="GO" id="GO:0016020">
    <property type="term" value="C:membrane"/>
    <property type="evidence" value="ECO:0007669"/>
    <property type="project" value="UniProtKB-SubCell"/>
</dbReference>
<keyword evidence="3 7" id="KW-0812">Transmembrane</keyword>
<dbReference type="InterPro" id="IPR050291">
    <property type="entry name" value="CDF_Transporter"/>
</dbReference>
<evidence type="ECO:0000256" key="5">
    <source>
        <dbReference type="ARBA" id="ARBA00023136"/>
    </source>
</evidence>
<dbReference type="GO" id="GO:0008324">
    <property type="term" value="F:monoatomic cation transmembrane transporter activity"/>
    <property type="evidence" value="ECO:0007669"/>
    <property type="project" value="InterPro"/>
</dbReference>
<proteinExistence type="predicted"/>
<sequence length="414" mass="45437">MSVTKTSLHETSNPIELGTTFELRNLARATDPEHTGTSRSIRSIGGEGTTPIDPLSLQSKIQPDEQINTLLKRKGKGMSKKRNKALAKYYENQNEHIKNLLKPMSVHTSEATEEEDASALKVKIAIRASFICNCLLAILQLYAALSSLSLSLFATAIDSVFDPFANLILNYLHKKGISADPKKWPQGGAKFQTIGNVVYGFLMGGVNLVLIVESIRSLATHGDGDDDNKLHIASLVAVGVALGTKFALFLYCYAIKSQSSQVQVLWEDHRNDLPVNAMGIFTSAAGAKIAWWIDPMGAILIACAVITSWTITVAEHFTLLAGKSAEPEMLNFVTYKCMTFSPLITQLDSVKIYANGEDYIAEVDIVMEPETTLRTSHDLAQSLQDTLERLPGIDRAFVHVDHETDHAPEHAKNR</sequence>
<name>A0A0F7SLM5_PHARH</name>
<feature type="transmembrane region" description="Helical" evidence="7">
    <location>
        <begin position="151"/>
        <end position="172"/>
    </location>
</feature>
<evidence type="ECO:0000256" key="6">
    <source>
        <dbReference type="SAM" id="MobiDB-lite"/>
    </source>
</evidence>